<proteinExistence type="predicted"/>
<dbReference type="AlphaFoldDB" id="A0AAD3D3E2"/>
<comment type="caution">
    <text evidence="7">The sequence shown here is derived from an EMBL/GenBank/DDBJ whole genome shotgun (WGS) entry which is preliminary data.</text>
</comment>
<evidence type="ECO:0000256" key="6">
    <source>
        <dbReference type="SAM" id="MobiDB-lite"/>
    </source>
</evidence>
<dbReference type="GO" id="GO:0003700">
    <property type="term" value="F:DNA-binding transcription factor activity"/>
    <property type="evidence" value="ECO:0007669"/>
    <property type="project" value="InterPro"/>
</dbReference>
<feature type="region of interest" description="Disordered" evidence="6">
    <location>
        <begin position="318"/>
        <end position="339"/>
    </location>
</feature>
<keyword evidence="4" id="KW-0804">Transcription</keyword>
<dbReference type="InterPro" id="IPR006447">
    <property type="entry name" value="Myb_dom_plants"/>
</dbReference>
<dbReference type="GO" id="GO:0003677">
    <property type="term" value="F:DNA binding"/>
    <property type="evidence" value="ECO:0007669"/>
    <property type="project" value="UniProtKB-KW"/>
</dbReference>
<keyword evidence="8" id="KW-1185">Reference proteome</keyword>
<feature type="region of interest" description="Disordered" evidence="6">
    <location>
        <begin position="454"/>
        <end position="486"/>
    </location>
</feature>
<organism evidence="7 8">
    <name type="scientific">Chaetoceros tenuissimus</name>
    <dbReference type="NCBI Taxonomy" id="426638"/>
    <lineage>
        <taxon>Eukaryota</taxon>
        <taxon>Sar</taxon>
        <taxon>Stramenopiles</taxon>
        <taxon>Ochrophyta</taxon>
        <taxon>Bacillariophyta</taxon>
        <taxon>Coscinodiscophyceae</taxon>
        <taxon>Chaetocerotophycidae</taxon>
        <taxon>Chaetocerotales</taxon>
        <taxon>Chaetocerotaceae</taxon>
        <taxon>Chaetoceros</taxon>
    </lineage>
</organism>
<feature type="region of interest" description="Disordered" evidence="6">
    <location>
        <begin position="106"/>
        <end position="162"/>
    </location>
</feature>
<feature type="region of interest" description="Disordered" evidence="6">
    <location>
        <begin position="45"/>
        <end position="83"/>
    </location>
</feature>
<keyword evidence="3" id="KW-0238">DNA-binding</keyword>
<name>A0AAD3D3E2_9STRA</name>
<dbReference type="Gene3D" id="1.10.10.60">
    <property type="entry name" value="Homeodomain-like"/>
    <property type="match status" value="1"/>
</dbReference>
<dbReference type="InterPro" id="IPR009057">
    <property type="entry name" value="Homeodomain-like_sf"/>
</dbReference>
<protein>
    <recommendedName>
        <fullName evidence="9">Myb-like domain-containing protein</fullName>
    </recommendedName>
</protein>
<dbReference type="GO" id="GO:0005634">
    <property type="term" value="C:nucleus"/>
    <property type="evidence" value="ECO:0007669"/>
    <property type="project" value="UniProtKB-SubCell"/>
</dbReference>
<comment type="subcellular location">
    <subcellularLocation>
        <location evidence="1">Nucleus</location>
    </subcellularLocation>
</comment>
<evidence type="ECO:0000256" key="1">
    <source>
        <dbReference type="ARBA" id="ARBA00004123"/>
    </source>
</evidence>
<dbReference type="PANTHER" id="PTHR31312:SF1">
    <property type="entry name" value="TRANSCRIPTION ACTIVATOR GLK1"/>
    <property type="match status" value="1"/>
</dbReference>
<dbReference type="InterPro" id="IPR044825">
    <property type="entry name" value="GLK1/2-like"/>
</dbReference>
<keyword evidence="2" id="KW-0805">Transcription regulation</keyword>
<evidence type="ECO:0000256" key="2">
    <source>
        <dbReference type="ARBA" id="ARBA00023015"/>
    </source>
</evidence>
<evidence type="ECO:0000256" key="5">
    <source>
        <dbReference type="ARBA" id="ARBA00023242"/>
    </source>
</evidence>
<dbReference type="GO" id="GO:0045893">
    <property type="term" value="P:positive regulation of DNA-templated transcription"/>
    <property type="evidence" value="ECO:0007669"/>
    <property type="project" value="InterPro"/>
</dbReference>
<gene>
    <name evidence="7" type="ORF">CTEN210_12441</name>
</gene>
<feature type="compositionally biased region" description="Polar residues" evidence="6">
    <location>
        <begin position="318"/>
        <end position="336"/>
    </location>
</feature>
<evidence type="ECO:0000313" key="8">
    <source>
        <dbReference type="Proteomes" id="UP001054902"/>
    </source>
</evidence>
<evidence type="ECO:0000313" key="7">
    <source>
        <dbReference type="EMBL" id="GFH55965.1"/>
    </source>
</evidence>
<evidence type="ECO:0000256" key="3">
    <source>
        <dbReference type="ARBA" id="ARBA00023125"/>
    </source>
</evidence>
<reference evidence="7 8" key="1">
    <citation type="journal article" date="2021" name="Sci. Rep.">
        <title>The genome of the diatom Chaetoceros tenuissimus carries an ancient integrated fragment of an extant virus.</title>
        <authorList>
            <person name="Hongo Y."/>
            <person name="Kimura K."/>
            <person name="Takaki Y."/>
            <person name="Yoshida Y."/>
            <person name="Baba S."/>
            <person name="Kobayashi G."/>
            <person name="Nagasaki K."/>
            <person name="Hano T."/>
            <person name="Tomaru Y."/>
        </authorList>
    </citation>
    <scope>NUCLEOTIDE SEQUENCE [LARGE SCALE GENOMIC DNA]</scope>
    <source>
        <strain evidence="7 8">NIES-3715</strain>
    </source>
</reference>
<dbReference type="SUPFAM" id="SSF46689">
    <property type="entry name" value="Homeodomain-like"/>
    <property type="match status" value="1"/>
</dbReference>
<dbReference type="NCBIfam" id="TIGR01557">
    <property type="entry name" value="myb_SHAQKYF"/>
    <property type="match status" value="1"/>
</dbReference>
<feature type="compositionally biased region" description="Low complexity" evidence="6">
    <location>
        <begin position="106"/>
        <end position="129"/>
    </location>
</feature>
<dbReference type="PANTHER" id="PTHR31312">
    <property type="entry name" value="TRANSCRIPTION ACTIVATOR GLK1"/>
    <property type="match status" value="1"/>
</dbReference>
<accession>A0AAD3D3E2</accession>
<dbReference type="FunFam" id="1.10.10.60:FF:000007">
    <property type="entry name" value="Two-component response regulator"/>
    <property type="match status" value="1"/>
</dbReference>
<feature type="compositionally biased region" description="Basic and acidic residues" evidence="6">
    <location>
        <begin position="57"/>
        <end position="81"/>
    </location>
</feature>
<dbReference type="Proteomes" id="UP001054902">
    <property type="component" value="Unassembled WGS sequence"/>
</dbReference>
<evidence type="ECO:0000256" key="4">
    <source>
        <dbReference type="ARBA" id="ARBA00023163"/>
    </source>
</evidence>
<feature type="region of interest" description="Disordered" evidence="6">
    <location>
        <begin position="385"/>
        <end position="419"/>
    </location>
</feature>
<dbReference type="EMBL" id="BLLK01000051">
    <property type="protein sequence ID" value="GFH55965.1"/>
    <property type="molecule type" value="Genomic_DNA"/>
</dbReference>
<keyword evidence="5" id="KW-0539">Nucleus</keyword>
<sequence length="514" mass="58083">MADKKEIGPPGKTVPDLLMNVYESLTQNKRNQDDGHESKKAYTEIQEVKNRNASIHSTHDTHVRRENEQAIERQSSHEVHQEITSNTDMQLHLHDPLIQEVAAMSVPSSGDSISSADRRSSMNSSSSRASRSRRSKRSLREEISSQAESSTKSRKKKEGDNRWSKRFNWPEKLHRDFVSAIFDVGLKNSSPSSILENMVPDDKITTERIKSHLQKYRLHRMKSKKEFMESFESTIVQMKSGQHDTDPTSLSSGEVAAHLAFATLNDQEVDDDAKGGILQLLKLTEEEMKSPTGSSMAYLTGLFLSLKEQLYEQRRNTANTKKGQGQLPPSYSNNVGLPTTTATSATLALPHNTPHTLPRGVSQYQHSSENFTEGAMYQSNNHRQSFQNHYGSVPSNQDASTNEVVHSATNTNYSPSEATSNVTTFEEGNAMRQDMARQMVFQTKMRELMNNEMEKYSTSPAEGTKNHTDSNILQPQQSIDSKDSKSTDIQQMDMNFHSYEEMLDDQLFEFLMND</sequence>
<evidence type="ECO:0008006" key="9">
    <source>
        <dbReference type="Google" id="ProtNLM"/>
    </source>
</evidence>